<dbReference type="EMBL" id="VIWO01000005">
    <property type="protein sequence ID" value="TWF39972.1"/>
    <property type="molecule type" value="Genomic_DNA"/>
</dbReference>
<dbReference type="Proteomes" id="UP000320811">
    <property type="component" value="Unassembled WGS sequence"/>
</dbReference>
<sequence>MRKTTNALKVASVCVLAGLSIAACKKKSDNTPDVAVAYLQVIHASPKTAEVMVNVNEKKTQQKVQYLTAPKPYTMLQPGKDLPVKLTLGNDVVAESKFTFENAVSYSLFIYDTLKNNKVKFIVLKDMVSNPGAAKTNVRFLHLSPNTTPVDIDVFKDKDSTRLVKATAYIGNNPDAAALSMFKTIAAGTYRVKVKTQVGTGTVTLLDIPSLQLDGKKTVTLFLKGLTGGKADAATGLQLWLHR</sequence>
<dbReference type="InterPro" id="IPR025510">
    <property type="entry name" value="DUF4397"/>
</dbReference>
<name>A0A561PPD0_9BACT</name>
<organism evidence="3 4">
    <name type="scientific">Chitinophaga polysaccharea</name>
    <dbReference type="NCBI Taxonomy" id="1293035"/>
    <lineage>
        <taxon>Bacteria</taxon>
        <taxon>Pseudomonadati</taxon>
        <taxon>Bacteroidota</taxon>
        <taxon>Chitinophagia</taxon>
        <taxon>Chitinophagales</taxon>
        <taxon>Chitinophagaceae</taxon>
        <taxon>Chitinophaga</taxon>
    </lineage>
</organism>
<dbReference type="RefSeq" id="WP_186452523.1">
    <property type="nucleotide sequence ID" value="NZ_VIWO01000005.1"/>
</dbReference>
<accession>A0A561PPD0</accession>
<evidence type="ECO:0000256" key="1">
    <source>
        <dbReference type="SAM" id="SignalP"/>
    </source>
</evidence>
<dbReference type="AlphaFoldDB" id="A0A561PPD0"/>
<keyword evidence="1" id="KW-0732">Signal</keyword>
<evidence type="ECO:0000313" key="3">
    <source>
        <dbReference type="EMBL" id="TWF39972.1"/>
    </source>
</evidence>
<comment type="caution">
    <text evidence="3">The sequence shown here is derived from an EMBL/GenBank/DDBJ whole genome shotgun (WGS) entry which is preliminary data.</text>
</comment>
<keyword evidence="4" id="KW-1185">Reference proteome</keyword>
<dbReference type="PROSITE" id="PS51257">
    <property type="entry name" value="PROKAR_LIPOPROTEIN"/>
    <property type="match status" value="1"/>
</dbReference>
<proteinExistence type="predicted"/>
<feature type="signal peptide" evidence="1">
    <location>
        <begin position="1"/>
        <end position="22"/>
    </location>
</feature>
<protein>
    <submittedName>
        <fullName evidence="3">Uncharacterized protein DUF4397</fullName>
    </submittedName>
</protein>
<feature type="chain" id="PRO_5021740853" evidence="1">
    <location>
        <begin position="23"/>
        <end position="243"/>
    </location>
</feature>
<feature type="domain" description="DUF4397" evidence="2">
    <location>
        <begin position="37"/>
        <end position="152"/>
    </location>
</feature>
<reference evidence="3 4" key="1">
    <citation type="submission" date="2019-06" db="EMBL/GenBank/DDBJ databases">
        <title>Sorghum-associated microbial communities from plants grown in Nebraska, USA.</title>
        <authorList>
            <person name="Schachtman D."/>
        </authorList>
    </citation>
    <scope>NUCLEOTIDE SEQUENCE [LARGE SCALE GENOMIC DNA]</scope>
    <source>
        <strain evidence="3 4">1209</strain>
    </source>
</reference>
<gene>
    <name evidence="3" type="ORF">FHW36_105413</name>
</gene>
<dbReference type="Pfam" id="PF14344">
    <property type="entry name" value="DUF4397"/>
    <property type="match status" value="1"/>
</dbReference>
<evidence type="ECO:0000313" key="4">
    <source>
        <dbReference type="Proteomes" id="UP000320811"/>
    </source>
</evidence>
<evidence type="ECO:0000259" key="2">
    <source>
        <dbReference type="Pfam" id="PF14344"/>
    </source>
</evidence>